<evidence type="ECO:0000256" key="3">
    <source>
        <dbReference type="ARBA" id="ARBA00022448"/>
    </source>
</evidence>
<keyword evidence="11 12" id="KW-0472">Membrane</keyword>
<feature type="region of interest" description="Disordered" evidence="13">
    <location>
        <begin position="443"/>
        <end position="473"/>
    </location>
</feature>
<feature type="transmembrane region" description="Helical" evidence="12">
    <location>
        <begin position="55"/>
        <end position="76"/>
    </location>
</feature>
<dbReference type="Proteomes" id="UP000249725">
    <property type="component" value="Unassembled WGS sequence"/>
</dbReference>
<accession>A0A328AVJ7</accession>
<comment type="subcellular location">
    <subcellularLocation>
        <location evidence="12">Cell inner membrane</location>
    </subcellularLocation>
    <subcellularLocation>
        <location evidence="1">Cell membrane</location>
        <topology evidence="1">Multi-pass membrane protein</topology>
    </subcellularLocation>
</comment>
<dbReference type="InterPro" id="IPR002585">
    <property type="entry name" value="Cyt-d_ubiquinol_oxidase_su_1"/>
</dbReference>
<evidence type="ECO:0000256" key="7">
    <source>
        <dbReference type="ARBA" id="ARBA00022723"/>
    </source>
</evidence>
<keyword evidence="6 12" id="KW-0812">Transmembrane</keyword>
<feature type="transmembrane region" description="Helical" evidence="12">
    <location>
        <begin position="96"/>
        <end position="119"/>
    </location>
</feature>
<evidence type="ECO:0000256" key="2">
    <source>
        <dbReference type="ARBA" id="ARBA00009819"/>
    </source>
</evidence>
<feature type="transmembrane region" description="Helical" evidence="12">
    <location>
        <begin position="12"/>
        <end position="35"/>
    </location>
</feature>
<evidence type="ECO:0000256" key="4">
    <source>
        <dbReference type="ARBA" id="ARBA00022475"/>
    </source>
</evidence>
<feature type="transmembrane region" description="Helical" evidence="12">
    <location>
        <begin position="218"/>
        <end position="236"/>
    </location>
</feature>
<feature type="transmembrane region" description="Helical" evidence="12">
    <location>
        <begin position="321"/>
        <end position="343"/>
    </location>
</feature>
<keyword evidence="3 12" id="KW-0813">Transport</keyword>
<evidence type="ECO:0000256" key="6">
    <source>
        <dbReference type="ARBA" id="ARBA00022692"/>
    </source>
</evidence>
<dbReference type="PIRSF" id="PIRSF006446">
    <property type="entry name" value="Cyt_quinol_oxidase_1"/>
    <property type="match status" value="1"/>
</dbReference>
<dbReference type="GO" id="GO:0019646">
    <property type="term" value="P:aerobic electron transport chain"/>
    <property type="evidence" value="ECO:0007669"/>
    <property type="project" value="InterPro"/>
</dbReference>
<comment type="similarity">
    <text evidence="2 12">Belongs to the cytochrome ubiquinol oxidase subunit 1 family.</text>
</comment>
<name>A0A328AVJ7_9CAUL</name>
<feature type="compositionally biased region" description="Basic and acidic residues" evidence="13">
    <location>
        <begin position="443"/>
        <end position="452"/>
    </location>
</feature>
<dbReference type="GO" id="GO:0016682">
    <property type="term" value="F:oxidoreductase activity, acting on diphenols and related substances as donors, oxygen as acceptor"/>
    <property type="evidence" value="ECO:0007669"/>
    <property type="project" value="TreeGrafter"/>
</dbReference>
<gene>
    <name evidence="14" type="ORF">DJ018_06550</name>
</gene>
<comment type="caution">
    <text evidence="14">The sequence shown here is derived from an EMBL/GenBank/DDBJ whole genome shotgun (WGS) entry which is preliminary data.</text>
</comment>
<dbReference type="RefSeq" id="WP_111514035.1">
    <property type="nucleotide sequence ID" value="NZ_QFYR01000001.1"/>
</dbReference>
<evidence type="ECO:0000256" key="13">
    <source>
        <dbReference type="SAM" id="MobiDB-lite"/>
    </source>
</evidence>
<evidence type="ECO:0000256" key="11">
    <source>
        <dbReference type="ARBA" id="ARBA00023136"/>
    </source>
</evidence>
<keyword evidence="9 12" id="KW-1133">Transmembrane helix</keyword>
<dbReference type="Pfam" id="PF01654">
    <property type="entry name" value="Cyt_bd_oxida_I"/>
    <property type="match status" value="1"/>
</dbReference>
<dbReference type="GO" id="GO:0005886">
    <property type="term" value="C:plasma membrane"/>
    <property type="evidence" value="ECO:0007669"/>
    <property type="project" value="UniProtKB-SubCell"/>
</dbReference>
<evidence type="ECO:0000256" key="12">
    <source>
        <dbReference type="PIRNR" id="PIRNR006446"/>
    </source>
</evidence>
<evidence type="ECO:0000256" key="9">
    <source>
        <dbReference type="ARBA" id="ARBA00022989"/>
    </source>
</evidence>
<evidence type="ECO:0000313" key="15">
    <source>
        <dbReference type="Proteomes" id="UP000249725"/>
    </source>
</evidence>
<keyword evidence="7 12" id="KW-0479">Metal-binding</keyword>
<proteinExistence type="inferred from homology"/>
<keyword evidence="15" id="KW-1185">Reference proteome</keyword>
<dbReference type="GO" id="GO:0046872">
    <property type="term" value="F:metal ion binding"/>
    <property type="evidence" value="ECO:0007669"/>
    <property type="project" value="UniProtKB-UniRule"/>
</dbReference>
<keyword evidence="10 12" id="KW-0408">Iron</keyword>
<dbReference type="GO" id="GO:0020037">
    <property type="term" value="F:heme binding"/>
    <property type="evidence" value="ECO:0007669"/>
    <property type="project" value="TreeGrafter"/>
</dbReference>
<dbReference type="AlphaFoldDB" id="A0A328AVJ7"/>
<evidence type="ECO:0000256" key="8">
    <source>
        <dbReference type="ARBA" id="ARBA00022982"/>
    </source>
</evidence>
<feature type="transmembrane region" description="Helical" evidence="12">
    <location>
        <begin position="355"/>
        <end position="375"/>
    </location>
</feature>
<keyword evidence="8 12" id="KW-0249">Electron transport</keyword>
<keyword evidence="4 12" id="KW-1003">Cell membrane</keyword>
<dbReference type="EMBL" id="QFYR01000001">
    <property type="protein sequence ID" value="RAK57584.1"/>
    <property type="molecule type" value="Genomic_DNA"/>
</dbReference>
<dbReference type="GO" id="GO:0009055">
    <property type="term" value="F:electron transfer activity"/>
    <property type="evidence" value="ECO:0007669"/>
    <property type="project" value="UniProtKB-UniRule"/>
</dbReference>
<feature type="transmembrane region" description="Helical" evidence="12">
    <location>
        <begin position="183"/>
        <end position="206"/>
    </location>
</feature>
<protein>
    <submittedName>
        <fullName evidence="14">Cytochrome ubiquinol oxidase subunit I</fullName>
    </submittedName>
</protein>
<evidence type="ECO:0000313" key="14">
    <source>
        <dbReference type="EMBL" id="RAK57584.1"/>
    </source>
</evidence>
<organism evidence="14 15">
    <name type="scientific">Phenylobacterium deserti</name>
    <dbReference type="NCBI Taxonomy" id="1914756"/>
    <lineage>
        <taxon>Bacteria</taxon>
        <taxon>Pseudomonadati</taxon>
        <taxon>Pseudomonadota</taxon>
        <taxon>Alphaproteobacteria</taxon>
        <taxon>Caulobacterales</taxon>
        <taxon>Caulobacteraceae</taxon>
        <taxon>Phenylobacterium</taxon>
    </lineage>
</organism>
<evidence type="ECO:0000256" key="10">
    <source>
        <dbReference type="ARBA" id="ARBA00023004"/>
    </source>
</evidence>
<evidence type="ECO:0000256" key="1">
    <source>
        <dbReference type="ARBA" id="ARBA00004651"/>
    </source>
</evidence>
<dbReference type="PANTHER" id="PTHR30365:SF14">
    <property type="entry name" value="CYTOCHROME BD MENAQUINOL OXIDASE SUBUNIT I-RELATED"/>
    <property type="match status" value="1"/>
</dbReference>
<dbReference type="PANTHER" id="PTHR30365">
    <property type="entry name" value="CYTOCHROME D UBIQUINOL OXIDASE"/>
    <property type="match status" value="1"/>
</dbReference>
<dbReference type="GO" id="GO:0070069">
    <property type="term" value="C:cytochrome complex"/>
    <property type="evidence" value="ECO:0007669"/>
    <property type="project" value="UniProtKB-UniRule"/>
</dbReference>
<dbReference type="OrthoDB" id="9807042at2"/>
<evidence type="ECO:0000256" key="5">
    <source>
        <dbReference type="ARBA" id="ARBA00022617"/>
    </source>
</evidence>
<sequence>MDFDALLLSRIQFAFVVSFHILFPAFTIGLASYLWMLELQWLRTKQPVYIQLFRFWVKLFAVSFGLGVVSGIIMSYQFGTNWSRLSYLAGPVIGPLMQYEVLTAFFMEAAFLGIMLFGWNKVGPKLHFLATSMVALGTVLSTFWIISTNSWMQTPQGFTMEGDRFVPVDWWAIVFNPSFPNRLLHMVLAAYLTTCFVVAGVSAWHLWKGKAPEAARKAFSMAMWFAAIVTPLQIAAGDLQGLAVLDQQPTKLAAIEGHWETRRGAPLILFAVPNESEERNDFEIAVPKLGSIILTHDPNGEIRGLKEWPRDRRPPVKIPFYSFRIMVGIGFAMLFIALAGLFLRWRKRLYDSRWFLLLCMAMTPSGFIAVLTGWFTAEVGRQPWVVYGYLRTADAVSPVPAASVAASLATFMVVYLAIFSAGTFYMLRLIAAGPDTKLRMDDAISPAADRHDKRAKRPLSVPDESPDPSEPTS</sequence>
<keyword evidence="5 12" id="KW-0349">Heme</keyword>
<feature type="transmembrane region" description="Helical" evidence="12">
    <location>
        <begin position="126"/>
        <end position="146"/>
    </location>
</feature>
<reference evidence="15" key="1">
    <citation type="submission" date="2018-05" db="EMBL/GenBank/DDBJ databases">
        <authorList>
            <person name="Li X."/>
        </authorList>
    </citation>
    <scope>NUCLEOTIDE SEQUENCE [LARGE SCALE GENOMIC DNA]</scope>
    <source>
        <strain evidence="15">YIM 73061</strain>
    </source>
</reference>